<dbReference type="Pfam" id="PF13625">
    <property type="entry name" value="Helicase_C_3"/>
    <property type="match status" value="1"/>
</dbReference>
<dbReference type="GO" id="GO:0097550">
    <property type="term" value="C:transcription preinitiation complex"/>
    <property type="evidence" value="ECO:0007669"/>
    <property type="project" value="TreeGrafter"/>
</dbReference>
<feature type="compositionally biased region" description="Basic and acidic residues" evidence="17">
    <location>
        <begin position="43"/>
        <end position="61"/>
    </location>
</feature>
<dbReference type="AlphaFoldDB" id="A0A7R9EMN0"/>
<dbReference type="PRINTS" id="PR00851">
    <property type="entry name" value="XRODRMPGMNTB"/>
</dbReference>
<dbReference type="InterPro" id="IPR014001">
    <property type="entry name" value="Helicase_ATP-bd"/>
</dbReference>
<dbReference type="GO" id="GO:0006289">
    <property type="term" value="P:nucleotide-excision repair"/>
    <property type="evidence" value="ECO:0007669"/>
    <property type="project" value="InterPro"/>
</dbReference>
<evidence type="ECO:0000256" key="1">
    <source>
        <dbReference type="ARBA" id="ARBA00004123"/>
    </source>
</evidence>
<dbReference type="GO" id="GO:0006367">
    <property type="term" value="P:transcription initiation at RNA polymerase II promoter"/>
    <property type="evidence" value="ECO:0007669"/>
    <property type="project" value="InterPro"/>
</dbReference>
<dbReference type="PANTHER" id="PTHR11274">
    <property type="entry name" value="RAD25/XP-B DNA REPAIR HELICASE"/>
    <property type="match status" value="1"/>
</dbReference>
<evidence type="ECO:0000256" key="16">
    <source>
        <dbReference type="ARBA" id="ARBA00048988"/>
    </source>
</evidence>
<dbReference type="Pfam" id="PF04851">
    <property type="entry name" value="ResIII"/>
    <property type="match status" value="1"/>
</dbReference>
<dbReference type="SMART" id="SM00490">
    <property type="entry name" value="HELICc"/>
    <property type="match status" value="1"/>
</dbReference>
<feature type="domain" description="Helicase ATP-binding" evidence="18">
    <location>
        <begin position="360"/>
        <end position="503"/>
    </location>
</feature>
<dbReference type="InterPro" id="IPR032830">
    <property type="entry name" value="XPB/Ssl2_N"/>
</dbReference>
<proteinExistence type="inferred from homology"/>
<evidence type="ECO:0000256" key="9">
    <source>
        <dbReference type="ARBA" id="ARBA00023204"/>
    </source>
</evidence>
<keyword evidence="4" id="KW-0227">DNA damage</keyword>
<dbReference type="PANTHER" id="PTHR11274:SF0">
    <property type="entry name" value="GENERAL TRANSCRIPTION AND DNA REPAIR FACTOR IIH HELICASE SUBUNIT XPB"/>
    <property type="match status" value="1"/>
</dbReference>
<evidence type="ECO:0000256" key="2">
    <source>
        <dbReference type="ARBA" id="ARBA00006637"/>
    </source>
</evidence>
<dbReference type="InterPro" id="IPR001650">
    <property type="entry name" value="Helicase_C-like"/>
</dbReference>
<evidence type="ECO:0000256" key="3">
    <source>
        <dbReference type="ARBA" id="ARBA00022741"/>
    </source>
</evidence>
<dbReference type="EC" id="5.6.2.4" evidence="13"/>
<dbReference type="InterPro" id="IPR050615">
    <property type="entry name" value="ATP-dep_DNA_Helicase"/>
</dbReference>
<protein>
    <recommendedName>
        <fullName evidence="14">General transcription and DNA repair factor IIH helicase/translocase subunit XPB</fullName>
        <ecNumber evidence="13">5.6.2.4</ecNumber>
    </recommendedName>
    <alternativeName>
        <fullName evidence="15">DNA 3'-5' helicase/translocase XPB</fullName>
    </alternativeName>
</protein>
<dbReference type="Pfam" id="PF16203">
    <property type="entry name" value="ERCC3_RAD25_C"/>
    <property type="match status" value="1"/>
</dbReference>
<dbReference type="GO" id="GO:0000112">
    <property type="term" value="C:nucleotide-excision repair factor 3 complex"/>
    <property type="evidence" value="ECO:0007669"/>
    <property type="project" value="TreeGrafter"/>
</dbReference>
<dbReference type="FunFam" id="3.40.50.300:FF:000077">
    <property type="entry name" value="Probable DNA repair helicase RAD25"/>
    <property type="match status" value="1"/>
</dbReference>
<keyword evidence="5" id="KW-0378">Hydrolase</keyword>
<evidence type="ECO:0000313" key="20">
    <source>
        <dbReference type="EMBL" id="CAD7437755.1"/>
    </source>
</evidence>
<evidence type="ECO:0000256" key="11">
    <source>
        <dbReference type="ARBA" id="ARBA00023242"/>
    </source>
</evidence>
<dbReference type="InterPro" id="IPR006935">
    <property type="entry name" value="Helicase/UvrB_N"/>
</dbReference>
<evidence type="ECO:0000256" key="6">
    <source>
        <dbReference type="ARBA" id="ARBA00022806"/>
    </source>
</evidence>
<dbReference type="GO" id="GO:0005524">
    <property type="term" value="F:ATP binding"/>
    <property type="evidence" value="ECO:0007669"/>
    <property type="project" value="UniProtKB-KW"/>
</dbReference>
<evidence type="ECO:0000256" key="4">
    <source>
        <dbReference type="ARBA" id="ARBA00022763"/>
    </source>
</evidence>
<comment type="catalytic activity">
    <reaction evidence="12">
        <text>Couples ATP hydrolysis with the unwinding of duplex DNA by translocating in the 3'-5' direction.</text>
        <dbReference type="EC" id="5.6.2.4"/>
    </reaction>
</comment>
<dbReference type="GO" id="GO:0003677">
    <property type="term" value="F:DNA binding"/>
    <property type="evidence" value="ECO:0007669"/>
    <property type="project" value="UniProtKB-KW"/>
</dbReference>
<comment type="similarity">
    <text evidence="2">Belongs to the helicase family. RAD25/XPB subfamily.</text>
</comment>
<keyword evidence="3" id="KW-0547">Nucleotide-binding</keyword>
<sequence length="795" mass="91300">MSGLKKTRKEDSKRFKKRKKEDDEYSYTEEDYGETGGEGIPDAAKKNVETEDARVPEDEYGAKDYRSQMDLKPDHSSRPLWVAPNGHIFLESFSPVYKHAHDFLIAISEPVCRPEHIHEYKLTAYSLYAAVSVGLQTHDIVEYLKRLSKTTVPDGIVEFIKLCTLSYGKVKLVLKHNRYFVESPHPEVLQKLLKDPVIQDCRLRRNTEGAGGEGENADGFITQLQDKKSIPQSNNFGQFGTKPGPASENPEAPVGEQPNNEATVPEDITNFYEKIDKEDEDDEEEAALKTVSFEVNQEKIEVIQKRCIELEHPLLAEYDFRNDTVNPDINIDLKPSAVLRPYQEKSLRKMFGNGRARSGVIVLPCVTACCTVRKRALVLCNSGVSVEQWKQQFKMWSTADDSMICRFTSEAKDKPMGCGVLVTTYSMITHTQKRSWEAEQTMKWLQEQEWGIMVLDEVHTIPAKMFRRVLTLVQSHCKLGLTATLLREDDKIADLNFLIGPKLYEANWLELQKRGFIAKVQCAEVWCPMTPEFYREYLVCRTCKKLLLYVMNPNKFRATQYLIRYHERRGDKTIVFSDNVFALKHYAIKMNKPYIYGPTSQAERIQILQNFKFNPKVNTIFVSKVADTSFDLPEANVLIQISSHGGSRRQEAQRLGRILRAKKGAIAEEYNAFFYTLVSQDTMEMSYSRKRQRFLVNQGYSYKVITKLAGMDDEPDMMYKTREEQGQLLQQVLAASDIDADEERIPGEGPRTGTMVQRRVGNMSSMSGADDAVYWEYRRASNSNIKHPLFKKFRK</sequence>
<dbReference type="SUPFAM" id="SSF52540">
    <property type="entry name" value="P-loop containing nucleoside triphosphate hydrolases"/>
    <property type="match status" value="2"/>
</dbReference>
<dbReference type="InterPro" id="IPR027417">
    <property type="entry name" value="P-loop_NTPase"/>
</dbReference>
<name>A0A7R9EMN0_9NEOP</name>
<keyword evidence="9" id="KW-0234">DNA repair</keyword>
<evidence type="ECO:0000256" key="5">
    <source>
        <dbReference type="ARBA" id="ARBA00022801"/>
    </source>
</evidence>
<dbReference type="GO" id="GO:0043138">
    <property type="term" value="F:3'-5' DNA helicase activity"/>
    <property type="evidence" value="ECO:0007669"/>
    <property type="project" value="UniProtKB-EC"/>
</dbReference>
<dbReference type="GO" id="GO:0005675">
    <property type="term" value="C:transcription factor TFIIH holo complex"/>
    <property type="evidence" value="ECO:0007669"/>
    <property type="project" value="TreeGrafter"/>
</dbReference>
<dbReference type="NCBIfam" id="TIGR00603">
    <property type="entry name" value="rad25"/>
    <property type="match status" value="1"/>
</dbReference>
<evidence type="ECO:0000256" key="13">
    <source>
        <dbReference type="ARBA" id="ARBA00034808"/>
    </source>
</evidence>
<dbReference type="PROSITE" id="PS51194">
    <property type="entry name" value="HELICASE_CTER"/>
    <property type="match status" value="1"/>
</dbReference>
<comment type="subcellular location">
    <subcellularLocation>
        <location evidence="1">Nucleus</location>
    </subcellularLocation>
</comment>
<reference evidence="20" key="1">
    <citation type="submission" date="2020-11" db="EMBL/GenBank/DDBJ databases">
        <authorList>
            <person name="Tran Van P."/>
        </authorList>
    </citation>
    <scope>NUCLEOTIDE SEQUENCE</scope>
</reference>
<evidence type="ECO:0000256" key="15">
    <source>
        <dbReference type="ARBA" id="ARBA00044810"/>
    </source>
</evidence>
<dbReference type="EMBL" id="OD564314">
    <property type="protein sequence ID" value="CAD7437755.1"/>
    <property type="molecule type" value="Genomic_DNA"/>
</dbReference>
<dbReference type="GO" id="GO:0016787">
    <property type="term" value="F:hydrolase activity"/>
    <property type="evidence" value="ECO:0007669"/>
    <property type="project" value="UniProtKB-KW"/>
</dbReference>
<feature type="domain" description="Helicase C-terminal" evidence="19">
    <location>
        <begin position="557"/>
        <end position="712"/>
    </location>
</feature>
<comment type="catalytic activity">
    <reaction evidence="16">
        <text>ATP + H2O = ADP + phosphate + H(+)</text>
        <dbReference type="Rhea" id="RHEA:13065"/>
        <dbReference type="ChEBI" id="CHEBI:15377"/>
        <dbReference type="ChEBI" id="CHEBI:15378"/>
        <dbReference type="ChEBI" id="CHEBI:30616"/>
        <dbReference type="ChEBI" id="CHEBI:43474"/>
        <dbReference type="ChEBI" id="CHEBI:456216"/>
        <dbReference type="EC" id="5.6.2.4"/>
    </reaction>
</comment>
<feature type="region of interest" description="Disordered" evidence="17">
    <location>
        <begin position="232"/>
        <end position="262"/>
    </location>
</feature>
<evidence type="ECO:0000256" key="12">
    <source>
        <dbReference type="ARBA" id="ARBA00034617"/>
    </source>
</evidence>
<dbReference type="InterPro" id="IPR001161">
    <property type="entry name" value="XPB/Ssl2"/>
</dbReference>
<dbReference type="PROSITE" id="PS51192">
    <property type="entry name" value="HELICASE_ATP_BIND_1"/>
    <property type="match status" value="1"/>
</dbReference>
<organism evidence="20">
    <name type="scientific">Timema bartmani</name>
    <dbReference type="NCBI Taxonomy" id="61472"/>
    <lineage>
        <taxon>Eukaryota</taxon>
        <taxon>Metazoa</taxon>
        <taxon>Ecdysozoa</taxon>
        <taxon>Arthropoda</taxon>
        <taxon>Hexapoda</taxon>
        <taxon>Insecta</taxon>
        <taxon>Pterygota</taxon>
        <taxon>Neoptera</taxon>
        <taxon>Polyneoptera</taxon>
        <taxon>Phasmatodea</taxon>
        <taxon>Timematodea</taxon>
        <taxon>Timematoidea</taxon>
        <taxon>Timematidae</taxon>
        <taxon>Timema</taxon>
    </lineage>
</organism>
<keyword evidence="10" id="KW-0413">Isomerase</keyword>
<dbReference type="InterPro" id="IPR032438">
    <property type="entry name" value="ERCC3_RAD25_C"/>
</dbReference>
<dbReference type="CDD" id="cd18029">
    <property type="entry name" value="DEXHc_XPB"/>
    <property type="match status" value="1"/>
</dbReference>
<dbReference type="Gene3D" id="3.40.50.300">
    <property type="entry name" value="P-loop containing nucleotide triphosphate hydrolases"/>
    <property type="match status" value="2"/>
</dbReference>
<keyword evidence="11" id="KW-0539">Nucleus</keyword>
<keyword evidence="6" id="KW-0347">Helicase</keyword>
<evidence type="ECO:0000259" key="18">
    <source>
        <dbReference type="PROSITE" id="PS51192"/>
    </source>
</evidence>
<dbReference type="SMART" id="SM00487">
    <property type="entry name" value="DEXDc"/>
    <property type="match status" value="1"/>
</dbReference>
<dbReference type="FunFam" id="3.40.50.300:FF:000117">
    <property type="entry name" value="Putative DNA repair helicase rad25"/>
    <property type="match status" value="1"/>
</dbReference>
<evidence type="ECO:0000256" key="14">
    <source>
        <dbReference type="ARBA" id="ARBA00044799"/>
    </source>
</evidence>
<evidence type="ECO:0000259" key="19">
    <source>
        <dbReference type="PROSITE" id="PS51194"/>
    </source>
</evidence>
<evidence type="ECO:0000256" key="7">
    <source>
        <dbReference type="ARBA" id="ARBA00022840"/>
    </source>
</evidence>
<evidence type="ECO:0000256" key="8">
    <source>
        <dbReference type="ARBA" id="ARBA00023125"/>
    </source>
</evidence>
<evidence type="ECO:0000256" key="17">
    <source>
        <dbReference type="SAM" id="MobiDB-lite"/>
    </source>
</evidence>
<feature type="region of interest" description="Disordered" evidence="17">
    <location>
        <begin position="1"/>
        <end position="61"/>
    </location>
</feature>
<evidence type="ECO:0000256" key="10">
    <source>
        <dbReference type="ARBA" id="ARBA00023235"/>
    </source>
</evidence>
<keyword evidence="8" id="KW-0238">DNA-binding</keyword>
<dbReference type="CDD" id="cd18789">
    <property type="entry name" value="SF2_C_XPB"/>
    <property type="match status" value="1"/>
</dbReference>
<feature type="compositionally biased region" description="Acidic residues" evidence="17">
    <location>
        <begin position="23"/>
        <end position="33"/>
    </location>
</feature>
<gene>
    <name evidence="20" type="ORF">TBIB3V08_LOCUS358</name>
</gene>
<keyword evidence="7" id="KW-0067">ATP-binding</keyword>
<accession>A0A7R9EMN0</accession>